<name>A0A1M7HLM9_9RHOB</name>
<evidence type="ECO:0000313" key="4">
    <source>
        <dbReference type="Proteomes" id="UP000184444"/>
    </source>
</evidence>
<dbReference type="Gene3D" id="1.10.3990.20">
    <property type="entry name" value="protein bp1543"/>
    <property type="match status" value="1"/>
</dbReference>
<dbReference type="InterPro" id="IPR038268">
    <property type="entry name" value="RHH_sf"/>
</dbReference>
<reference evidence="4" key="1">
    <citation type="submission" date="2016-11" db="EMBL/GenBank/DDBJ databases">
        <authorList>
            <person name="Varghese N."/>
            <person name="Submissions S."/>
        </authorList>
    </citation>
    <scope>NUCLEOTIDE SEQUENCE [LARGE SCALE GENOMIC DNA]</scope>
    <source>
        <strain evidence="4">DSM 6637</strain>
    </source>
</reference>
<dbReference type="Pfam" id="PF13467">
    <property type="entry name" value="RHH_4"/>
    <property type="match status" value="1"/>
</dbReference>
<evidence type="ECO:0000256" key="1">
    <source>
        <dbReference type="SAM" id="MobiDB-lite"/>
    </source>
</evidence>
<accession>A0A1M7HLM9</accession>
<evidence type="ECO:0000259" key="2">
    <source>
        <dbReference type="Pfam" id="PF13467"/>
    </source>
</evidence>
<sequence>MCEIFARQDPRRYQPVTRKLRLNGQSTSIRLERAFWDILDRIAAEEGRTTPGFLSALQSEVLEQGGEPANFTSLLRCACLVQLELQGSGGARMRDAARRVAGIAPAPQPGARPGPQTAPPTGPQDAAMEIAAS</sequence>
<dbReference type="OrthoDB" id="5458732at2"/>
<dbReference type="InterPro" id="IPR027373">
    <property type="entry name" value="RHH_dom"/>
</dbReference>
<feature type="compositionally biased region" description="Pro residues" evidence="1">
    <location>
        <begin position="106"/>
        <end position="122"/>
    </location>
</feature>
<keyword evidence="4" id="KW-1185">Reference proteome</keyword>
<dbReference type="AlphaFoldDB" id="A0A1M7HLM9"/>
<feature type="domain" description="Ribbon-helix-helix" evidence="2">
    <location>
        <begin position="15"/>
        <end position="82"/>
    </location>
</feature>
<proteinExistence type="predicted"/>
<dbReference type="EMBL" id="FRCK01000006">
    <property type="protein sequence ID" value="SHM29349.1"/>
    <property type="molecule type" value="Genomic_DNA"/>
</dbReference>
<dbReference type="GO" id="GO:0003677">
    <property type="term" value="F:DNA binding"/>
    <property type="evidence" value="ECO:0007669"/>
    <property type="project" value="UniProtKB-KW"/>
</dbReference>
<protein>
    <submittedName>
        <fullName evidence="3">Predicted DNA-binding protein, contains Ribbon-helix-helix (RHH) domain</fullName>
    </submittedName>
</protein>
<organism evidence="3 4">
    <name type="scientific">Paracoccus solventivorans</name>
    <dbReference type="NCBI Taxonomy" id="53463"/>
    <lineage>
        <taxon>Bacteria</taxon>
        <taxon>Pseudomonadati</taxon>
        <taxon>Pseudomonadota</taxon>
        <taxon>Alphaproteobacteria</taxon>
        <taxon>Rhodobacterales</taxon>
        <taxon>Paracoccaceae</taxon>
        <taxon>Paracoccus</taxon>
    </lineage>
</organism>
<evidence type="ECO:0000313" key="3">
    <source>
        <dbReference type="EMBL" id="SHM29349.1"/>
    </source>
</evidence>
<dbReference type="STRING" id="53463.SAMN05444389_106166"/>
<keyword evidence="3" id="KW-0238">DNA-binding</keyword>
<gene>
    <name evidence="3" type="ORF">SAMN05444389_106166</name>
</gene>
<feature type="region of interest" description="Disordered" evidence="1">
    <location>
        <begin position="101"/>
        <end position="133"/>
    </location>
</feature>
<dbReference type="Proteomes" id="UP000184444">
    <property type="component" value="Unassembled WGS sequence"/>
</dbReference>